<evidence type="ECO:0000256" key="1">
    <source>
        <dbReference type="SAM" id="Phobius"/>
    </source>
</evidence>
<accession>A0A941CQ34</accession>
<feature type="transmembrane region" description="Helical" evidence="1">
    <location>
        <begin position="38"/>
        <end position="59"/>
    </location>
</feature>
<feature type="transmembrane region" description="Helical" evidence="1">
    <location>
        <begin position="123"/>
        <end position="141"/>
    </location>
</feature>
<evidence type="ECO:0000313" key="3">
    <source>
        <dbReference type="Proteomes" id="UP000675379"/>
    </source>
</evidence>
<proteinExistence type="predicted"/>
<dbReference type="RefSeq" id="WP_211799740.1">
    <property type="nucleotide sequence ID" value="NZ_JAGSCS010000002.1"/>
</dbReference>
<dbReference type="Proteomes" id="UP000675379">
    <property type="component" value="Unassembled WGS sequence"/>
</dbReference>
<comment type="caution">
    <text evidence="2">The sequence shown here is derived from an EMBL/GenBank/DDBJ whole genome shotgun (WGS) entry which is preliminary data.</text>
</comment>
<keyword evidence="1" id="KW-0812">Transmembrane</keyword>
<evidence type="ECO:0008006" key="4">
    <source>
        <dbReference type="Google" id="ProtNLM"/>
    </source>
</evidence>
<keyword evidence="1" id="KW-1133">Transmembrane helix</keyword>
<feature type="transmembrane region" description="Helical" evidence="1">
    <location>
        <begin position="12"/>
        <end position="32"/>
    </location>
</feature>
<dbReference type="AlphaFoldDB" id="A0A941CQ34"/>
<organism evidence="2 3">
    <name type="scientific">Proteiniclasticum sediminis</name>
    <dbReference type="NCBI Taxonomy" id="2804028"/>
    <lineage>
        <taxon>Bacteria</taxon>
        <taxon>Bacillati</taxon>
        <taxon>Bacillota</taxon>
        <taxon>Clostridia</taxon>
        <taxon>Eubacteriales</taxon>
        <taxon>Clostridiaceae</taxon>
        <taxon>Proteiniclasticum</taxon>
    </lineage>
</organism>
<protein>
    <recommendedName>
        <fullName evidence="4">DUF2178 domain-containing protein</fullName>
    </recommendedName>
</protein>
<evidence type="ECO:0000313" key="2">
    <source>
        <dbReference type="EMBL" id="MBR0575226.1"/>
    </source>
</evidence>
<keyword evidence="3" id="KW-1185">Reference proteome</keyword>
<reference evidence="2" key="1">
    <citation type="submission" date="2021-04" db="EMBL/GenBank/DDBJ databases">
        <title>Proteiniclasticum sedimins sp. nov., an obligate anaerobic bacterium isolated from anaerobic sludge.</title>
        <authorList>
            <person name="Liu J."/>
        </authorList>
    </citation>
    <scope>NUCLEOTIDE SEQUENCE</scope>
    <source>
        <strain evidence="2">BAD-10</strain>
    </source>
</reference>
<keyword evidence="1" id="KW-0472">Membrane</keyword>
<gene>
    <name evidence="2" type="ORF">KCG48_02620</name>
</gene>
<dbReference type="EMBL" id="JAGSCS010000002">
    <property type="protein sequence ID" value="MBR0575226.1"/>
    <property type="molecule type" value="Genomic_DNA"/>
</dbReference>
<name>A0A941CQ34_9CLOT</name>
<feature type="transmembrane region" description="Helical" evidence="1">
    <location>
        <begin position="101"/>
        <end position="117"/>
    </location>
</feature>
<sequence length="157" mass="17497">MNPERLRKNAYRDGWGVMILSAVILLTGILLSSQGQGALGKALTGLSFVPATVGGMLLYKAHRLKKNPEGIRSIIIEESDERLLRLKGEADSRAFALTRRFIFLVYMGYTLAVPADIFEAPGWWLILLIMVMAFFSQGILWKLTLDKEKGSAPPEEE</sequence>